<dbReference type="RefSeq" id="WP_089830779.1">
    <property type="nucleotide sequence ID" value="NZ_BJWI01000005.1"/>
</dbReference>
<dbReference type="Proteomes" id="UP000321547">
    <property type="component" value="Unassembled WGS sequence"/>
</dbReference>
<dbReference type="OrthoDB" id="1653617at2"/>
<keyword evidence="4 6" id="KW-1133">Transmembrane helix</keyword>
<dbReference type="PANTHER" id="PTHR40064">
    <property type="entry name" value="MEMBRANE PROTEIN-RELATED"/>
    <property type="match status" value="1"/>
</dbReference>
<gene>
    <name evidence="7" type="ORF">HHA03_05950</name>
    <name evidence="8" type="ORF">SAMN05421839_10774</name>
</gene>
<evidence type="ECO:0000256" key="3">
    <source>
        <dbReference type="ARBA" id="ARBA00022692"/>
    </source>
</evidence>
<evidence type="ECO:0000256" key="6">
    <source>
        <dbReference type="SAM" id="Phobius"/>
    </source>
</evidence>
<evidence type="ECO:0000313" key="8">
    <source>
        <dbReference type="EMBL" id="SFP16396.1"/>
    </source>
</evidence>
<sequence length="364" mass="42281">MRLGARMFKTGLAVAIALYAAALIGFPSTVFAGFAAVFAIQPSIYQSYITTLKQLQANFIGVTISITFAYLLGNNPIIVGLSVMFVISLCRFLKIEKSAVSIALIAVISVMETTTMPIYLFGLLRFSSLMLGIFSAFLVNLLFIPPRYETTLFQQINQITTEILKWLRITTRHLSDDPSLKKEMSRIEKELRRMDELYALFSEEHVYRKKKHPVRARKLVVFRQLIKTTHRSFRVLRSIQKVDNRAKLMPEDLQRRLIHEIDIVIHAHEHIMLGFMRKIKRGKDKEYQHLNESNIPDIVDQLLELYQKNEMDYLIFLPLASMLMNYHQDLSHLQKLLNSYDQFHGNEKLDIIPKHRDLENKHTS</sequence>
<dbReference type="InterPro" id="IPR010343">
    <property type="entry name" value="ArAE_1"/>
</dbReference>
<name>A0A1I5N509_9BACI</name>
<feature type="transmembrane region" description="Helical" evidence="6">
    <location>
        <begin position="12"/>
        <end position="40"/>
    </location>
</feature>
<evidence type="ECO:0000256" key="5">
    <source>
        <dbReference type="ARBA" id="ARBA00023136"/>
    </source>
</evidence>
<proteinExistence type="predicted"/>
<dbReference type="GO" id="GO:0005886">
    <property type="term" value="C:plasma membrane"/>
    <property type="evidence" value="ECO:0007669"/>
    <property type="project" value="UniProtKB-SubCell"/>
</dbReference>
<dbReference type="InterPro" id="IPR052984">
    <property type="entry name" value="UPF0421"/>
</dbReference>
<dbReference type="Proteomes" id="UP000242243">
    <property type="component" value="Unassembled WGS sequence"/>
</dbReference>
<dbReference type="AlphaFoldDB" id="A0A1I5N509"/>
<evidence type="ECO:0000256" key="2">
    <source>
        <dbReference type="ARBA" id="ARBA00022475"/>
    </source>
</evidence>
<keyword evidence="2" id="KW-1003">Cell membrane</keyword>
<feature type="transmembrane region" description="Helical" evidence="6">
    <location>
        <begin position="126"/>
        <end position="144"/>
    </location>
</feature>
<feature type="transmembrane region" description="Helical" evidence="6">
    <location>
        <begin position="99"/>
        <end position="120"/>
    </location>
</feature>
<accession>A0A1I5N509</accession>
<dbReference type="EMBL" id="BJWI01000005">
    <property type="protein sequence ID" value="GEM01063.1"/>
    <property type="molecule type" value="Genomic_DNA"/>
</dbReference>
<reference evidence="7 10" key="2">
    <citation type="submission" date="2019-07" db="EMBL/GenBank/DDBJ databases">
        <title>Whole genome shotgun sequence of Halolactibacillus halophilus NBRC 100868.</title>
        <authorList>
            <person name="Hosoyama A."/>
            <person name="Uohara A."/>
            <person name="Ohji S."/>
            <person name="Ichikawa N."/>
        </authorList>
    </citation>
    <scope>NUCLEOTIDE SEQUENCE [LARGE SCALE GENOMIC DNA]</scope>
    <source>
        <strain evidence="7 10">NBRC 100868</strain>
    </source>
</reference>
<protein>
    <submittedName>
        <fullName evidence="7 8">Membrane protein</fullName>
    </submittedName>
</protein>
<dbReference type="PANTHER" id="PTHR40064:SF1">
    <property type="entry name" value="MEMBRANE PROTEIN"/>
    <property type="match status" value="1"/>
</dbReference>
<organism evidence="8 9">
    <name type="scientific">Halolactibacillus halophilus</name>
    <dbReference type="NCBI Taxonomy" id="306540"/>
    <lineage>
        <taxon>Bacteria</taxon>
        <taxon>Bacillati</taxon>
        <taxon>Bacillota</taxon>
        <taxon>Bacilli</taxon>
        <taxon>Bacillales</taxon>
        <taxon>Bacillaceae</taxon>
        <taxon>Halolactibacillus</taxon>
    </lineage>
</organism>
<dbReference type="Pfam" id="PF06081">
    <property type="entry name" value="ArAE_1"/>
    <property type="match status" value="1"/>
</dbReference>
<dbReference type="EMBL" id="FOXC01000007">
    <property type="protein sequence ID" value="SFP16396.1"/>
    <property type="molecule type" value="Genomic_DNA"/>
</dbReference>
<feature type="transmembrane region" description="Helical" evidence="6">
    <location>
        <begin position="60"/>
        <end position="87"/>
    </location>
</feature>
<reference evidence="8 9" key="1">
    <citation type="submission" date="2016-10" db="EMBL/GenBank/DDBJ databases">
        <authorList>
            <person name="de Groot N.N."/>
        </authorList>
    </citation>
    <scope>NUCLEOTIDE SEQUENCE [LARGE SCALE GENOMIC DNA]</scope>
    <source>
        <strain evidence="8 9">DSM 17073</strain>
    </source>
</reference>
<evidence type="ECO:0000256" key="1">
    <source>
        <dbReference type="ARBA" id="ARBA00004651"/>
    </source>
</evidence>
<evidence type="ECO:0000313" key="7">
    <source>
        <dbReference type="EMBL" id="GEM01063.1"/>
    </source>
</evidence>
<keyword evidence="5 6" id="KW-0472">Membrane</keyword>
<keyword evidence="10" id="KW-1185">Reference proteome</keyword>
<comment type="subcellular location">
    <subcellularLocation>
        <location evidence="1">Cell membrane</location>
        <topology evidence="1">Multi-pass membrane protein</topology>
    </subcellularLocation>
</comment>
<evidence type="ECO:0000313" key="10">
    <source>
        <dbReference type="Proteomes" id="UP000321547"/>
    </source>
</evidence>
<dbReference type="STRING" id="306540.SAMN05421839_10774"/>
<evidence type="ECO:0000256" key="4">
    <source>
        <dbReference type="ARBA" id="ARBA00022989"/>
    </source>
</evidence>
<keyword evidence="3 6" id="KW-0812">Transmembrane</keyword>
<evidence type="ECO:0000313" key="9">
    <source>
        <dbReference type="Proteomes" id="UP000242243"/>
    </source>
</evidence>